<dbReference type="GO" id="GO:0009306">
    <property type="term" value="P:protein secretion"/>
    <property type="evidence" value="ECO:0007669"/>
    <property type="project" value="InterPro"/>
</dbReference>
<reference evidence="8" key="2">
    <citation type="submission" date="2021-04" db="EMBL/GenBank/DDBJ databases">
        <authorList>
            <person name="Gilroy R."/>
        </authorList>
    </citation>
    <scope>NUCLEOTIDE SEQUENCE</scope>
    <source>
        <strain evidence="8">1719</strain>
    </source>
</reference>
<comment type="subcellular location">
    <subcellularLocation>
        <location evidence="1">Membrane</location>
        <topology evidence="1">Single-pass membrane protein</topology>
    </subcellularLocation>
</comment>
<evidence type="ECO:0000256" key="1">
    <source>
        <dbReference type="ARBA" id="ARBA00004167"/>
    </source>
</evidence>
<feature type="compositionally biased region" description="Basic and acidic residues" evidence="5">
    <location>
        <begin position="1742"/>
        <end position="1753"/>
    </location>
</feature>
<dbReference type="InterPro" id="IPR008023">
    <property type="entry name" value="DUF748"/>
</dbReference>
<dbReference type="EMBL" id="DXEZ01000036">
    <property type="protein sequence ID" value="HIX53637.1"/>
    <property type="molecule type" value="Genomic_DNA"/>
</dbReference>
<comment type="caution">
    <text evidence="8">The sequence shown here is derived from an EMBL/GenBank/DDBJ whole genome shotgun (WGS) entry which is preliminary data.</text>
</comment>
<feature type="domain" description="Translocation and assembly module TamB C-terminal" evidence="7">
    <location>
        <begin position="1192"/>
        <end position="1632"/>
    </location>
</feature>
<keyword evidence="3 6" id="KW-1133">Transmembrane helix</keyword>
<dbReference type="Proteomes" id="UP000824156">
    <property type="component" value="Unassembled WGS sequence"/>
</dbReference>
<dbReference type="PANTHER" id="PTHR36985:SF1">
    <property type="entry name" value="TRANSLOCATION AND ASSEMBLY MODULE SUBUNIT TAMB"/>
    <property type="match status" value="1"/>
</dbReference>
<gene>
    <name evidence="8" type="ORF">H9853_01320</name>
</gene>
<reference evidence="8" key="1">
    <citation type="journal article" date="2021" name="PeerJ">
        <title>Extensive microbial diversity within the chicken gut microbiome revealed by metagenomics and culture.</title>
        <authorList>
            <person name="Gilroy R."/>
            <person name="Ravi A."/>
            <person name="Getino M."/>
            <person name="Pursley I."/>
            <person name="Horton D.L."/>
            <person name="Alikhan N.F."/>
            <person name="Baker D."/>
            <person name="Gharbi K."/>
            <person name="Hall N."/>
            <person name="Watson M."/>
            <person name="Adriaenssens E.M."/>
            <person name="Foster-Nyarko E."/>
            <person name="Jarju S."/>
            <person name="Secka A."/>
            <person name="Antonio M."/>
            <person name="Oren A."/>
            <person name="Chaudhuri R.R."/>
            <person name="La Ragione R."/>
            <person name="Hildebrand F."/>
            <person name="Pallen M.J."/>
        </authorList>
    </citation>
    <scope>NUCLEOTIDE SEQUENCE</scope>
    <source>
        <strain evidence="8">1719</strain>
    </source>
</reference>
<evidence type="ECO:0000256" key="6">
    <source>
        <dbReference type="SAM" id="Phobius"/>
    </source>
</evidence>
<protein>
    <submittedName>
        <fullName evidence="8">Translocation/assembly module TamB domain-containing protein</fullName>
    </submittedName>
</protein>
<organism evidence="8 9">
    <name type="scientific">Candidatus Sphingobacterium stercoripullorum</name>
    <dbReference type="NCBI Taxonomy" id="2838759"/>
    <lineage>
        <taxon>Bacteria</taxon>
        <taxon>Pseudomonadati</taxon>
        <taxon>Bacteroidota</taxon>
        <taxon>Sphingobacteriia</taxon>
        <taxon>Sphingobacteriales</taxon>
        <taxon>Sphingobacteriaceae</taxon>
        <taxon>Sphingobacterium</taxon>
    </lineage>
</organism>
<keyword evidence="2 6" id="KW-0812">Transmembrane</keyword>
<evidence type="ECO:0000313" key="9">
    <source>
        <dbReference type="Proteomes" id="UP000824156"/>
    </source>
</evidence>
<evidence type="ECO:0000256" key="4">
    <source>
        <dbReference type="ARBA" id="ARBA00023136"/>
    </source>
</evidence>
<feature type="transmembrane region" description="Helical" evidence="6">
    <location>
        <begin position="12"/>
        <end position="32"/>
    </location>
</feature>
<evidence type="ECO:0000313" key="8">
    <source>
        <dbReference type="EMBL" id="HIX53637.1"/>
    </source>
</evidence>
<dbReference type="PANTHER" id="PTHR36985">
    <property type="entry name" value="TRANSLOCATION AND ASSEMBLY MODULE SUBUNIT TAMB"/>
    <property type="match status" value="1"/>
</dbReference>
<dbReference type="GO" id="GO:0005886">
    <property type="term" value="C:plasma membrane"/>
    <property type="evidence" value="ECO:0007669"/>
    <property type="project" value="InterPro"/>
</dbReference>
<accession>A0A9D1W784</accession>
<name>A0A9D1W784_9SPHI</name>
<dbReference type="InterPro" id="IPR007452">
    <property type="entry name" value="TamB_C"/>
</dbReference>
<keyword evidence="4 6" id="KW-0472">Membrane</keyword>
<dbReference type="Pfam" id="PF04357">
    <property type="entry name" value="TamB"/>
    <property type="match status" value="1"/>
</dbReference>
<sequence>MRKYLRLSIKVILWVFTGFILLFIALAVSLRFPKVQNFVVQKITNYLEEKIHTPVHIGYVHIEFPKKLSINDIYLEDQKQDTLFAGEKLRVDINMFKLLSNTVELKQIDLVGITAKINRDNKGTFNFDYIVDAFVDPNAPKEEDTTSTNMQFDLGLLTIKNTHFSYDDQLEGIYADAHLKNSKININEFVLEDNMRFGIPLIDIDGLRAEVRQWAPEGLSIDSISATNDSFESSAELLPDILLKNIQLADIKVAYSDSTSALHTGFDFHKVRADIKEIDLNGEFVDIGNLEVDGSQSSVIFAKQLKDKIQGNQDTTASSEPMNWVVQAKSIVLKETGVAFLDENEARTKGLDYFNMNLSDFHADLKDLYFSMDSIAGSLKTLAVKDHSGFEIKELHGDFMYTNQGAELKDLLIETPHTIIKDYFYVKYPSLEALDKDMGVMELKANIDKSTIDMRDVYLLAPFIDTMEVVQPLLDKKFYIHGKAEGKLKDLRIPNIELSTLQDTRLLASLTIKGLPDPDKLWMDLDLKELKSSRADLKGLIASSLLPDSIEFPLSMNLNGKLTGGAQGFTTLMDLKTEQGNASVDGTLDMSGSDTLYNANIVIDDFHLGEILKQDSVLGKLSTEVQLKGQGLDPKTLNAEITGKLNLLEAMGYGYKDIDMQVSADNGRYHAIANSPDPNIDLNLDLSADLSGVYPAVSGELMVDSINLKNLGLMEDDIRYHGKVDIDLSSADIDHLNGKVDIINSSIAYNEERIALDTVRLLAKSDSTKNLLLLNSPIFSAHMVGQYKLSQIANSMQDVVRVYYNPENLQDTLEYDRQVFEFSASLKNTRILNELLPDLEKMENITIDARFDSDEKSIMGKLVAPEITYSGTEVKNITADIITADSSLYYSMLIEKVKSGNIELINSTISGDVIENNLNFGLWIKDKNEKEQYHLGAHLTAEQDNYRFSLLPDGLKLNYQDWDVDENNYINISDQGILVGNFHLGFEDQKLAVHSLDSVGDAPLHFDFQNFRLETFTEAIATEDFSFGGGLNGEVSLERIKTNPVFVSELHIDRFYFGKDTVGDIDLIVNNEQENTYAADIRIHERGNDVQLLGKYYAPPSGENSIDATIDLKPFKMKTLQAFSFGNLKNSDGDLTGQLKITGDLDNPKIIGDINFENVQTNISMLNATFFADKQKIIFNNQGISFPNFQLKDNRGNQAKINGSLRTANYQDFALNLTITADDFEAVNSTREDNDLFYGKLYASANIRITGDVDNPKIDGSVKADDKTDFFIVVPNDNPGISDREGVVKFVNKSDTLNQHNVFARLDSITDASKLAGFDMNLAIQTDPKARFTIILDEGSEEGLSIQGTAELNATIDASEHITLSGNFTVEDGEYSFNFGPITRNFNFQKGSTITWNGDPFDGQMNITALYKDKFPTLELVQNQVGAESQNLYKQRIPFDVQLILNGELMKPDITFNIDLDENNAIASQDVINKVNIALNGLREDPAEMNKQVFSLIILKRFMSSNPFESLSGGGGAEEFARSSVTSLLNSQLNALASDLITGVELDFNLQSEQDYTTGTGANRTDLNIGVSKMLFDDRLKITVGSNFEVEGSGRPGEKATNIAGDISLDYQLSKDGRYFARVYRKNQYQATLQGQYVETGIGFIINMNYDKFRELFMSSRALQNYYNPESRSFRRRFDVERMETDSVYRDSVRQVIRDSLIQHNPRYQERIQERRRIQQERQQQLDSIENQVPLGPDDDPILDRKKAVRNEETENTESQ</sequence>
<evidence type="ECO:0000256" key="3">
    <source>
        <dbReference type="ARBA" id="ARBA00022989"/>
    </source>
</evidence>
<evidence type="ECO:0000256" key="5">
    <source>
        <dbReference type="SAM" id="MobiDB-lite"/>
    </source>
</evidence>
<dbReference type="Pfam" id="PF05359">
    <property type="entry name" value="DUF748"/>
    <property type="match status" value="1"/>
</dbReference>
<feature type="region of interest" description="Disordered" evidence="5">
    <location>
        <begin position="1717"/>
        <end position="1760"/>
    </location>
</feature>
<evidence type="ECO:0000259" key="7">
    <source>
        <dbReference type="Pfam" id="PF04357"/>
    </source>
</evidence>
<proteinExistence type="predicted"/>
<evidence type="ECO:0000256" key="2">
    <source>
        <dbReference type="ARBA" id="ARBA00022692"/>
    </source>
</evidence>